<feature type="transmembrane region" description="Helical" evidence="1">
    <location>
        <begin position="277"/>
        <end position="300"/>
    </location>
</feature>
<dbReference type="EMBL" id="CAXLJM020000019">
    <property type="protein sequence ID" value="CAL8085308.1"/>
    <property type="molecule type" value="Genomic_DNA"/>
</dbReference>
<sequence>MESVTEYDFMLSKFLLNVMKQTVKVTGNLGFCPIKIDTVQGKFTVDTWRWARTFHNFLWLLCYATVVLPTHVHEVYRSGNGVQTFATNSTVIYLLLAIILGNISVLTLGICTLNPLAVCQVLNGLYKFIETFPANYIISYNRREEQRKMKLLEFIITTSTISILSLAILITLHCFSYPTSSAYPAFRAQAPSQFVSVIVYLLSSTWFSVSGFSFAVVGNLLVINAQFYFFYAFPLIRNELRRGRPQYKTIDTLREPDHLVLNYRAFQILSGAINSDICVILIPTQAFIIAAILVSNVSLAFQWELFTITTKIFLITVSVVFLVGWSAFLWVAGQQFRESKKTVASWKLGGWAKKFDRMYMKRVMRACQPIYFGDGKRFVVNPTKILLFINSVNRNTFKAFAMFRKIF</sequence>
<accession>A0ABP1Q1D5</accession>
<keyword evidence="1" id="KW-0472">Membrane</keyword>
<protein>
    <recommendedName>
        <fullName evidence="4">Odorant receptor</fullName>
    </recommendedName>
</protein>
<feature type="transmembrane region" description="Helical" evidence="1">
    <location>
        <begin position="54"/>
        <end position="72"/>
    </location>
</feature>
<reference evidence="2 3" key="1">
    <citation type="submission" date="2024-08" db="EMBL/GenBank/DDBJ databases">
        <authorList>
            <person name="Cucini C."/>
            <person name="Frati F."/>
        </authorList>
    </citation>
    <scope>NUCLEOTIDE SEQUENCE [LARGE SCALE GENOMIC DNA]</scope>
</reference>
<feature type="transmembrane region" description="Helical" evidence="1">
    <location>
        <begin position="92"/>
        <end position="117"/>
    </location>
</feature>
<name>A0ABP1Q1D5_9HEXA</name>
<dbReference type="Proteomes" id="UP001642540">
    <property type="component" value="Unassembled WGS sequence"/>
</dbReference>
<feature type="transmembrane region" description="Helical" evidence="1">
    <location>
        <begin position="151"/>
        <end position="178"/>
    </location>
</feature>
<gene>
    <name evidence="2" type="ORF">ODALV1_LOCUS6070</name>
</gene>
<evidence type="ECO:0000313" key="3">
    <source>
        <dbReference type="Proteomes" id="UP001642540"/>
    </source>
</evidence>
<evidence type="ECO:0000313" key="2">
    <source>
        <dbReference type="EMBL" id="CAL8085308.1"/>
    </source>
</evidence>
<feature type="transmembrane region" description="Helical" evidence="1">
    <location>
        <begin position="312"/>
        <end position="332"/>
    </location>
</feature>
<organism evidence="2 3">
    <name type="scientific">Orchesella dallaii</name>
    <dbReference type="NCBI Taxonomy" id="48710"/>
    <lineage>
        <taxon>Eukaryota</taxon>
        <taxon>Metazoa</taxon>
        <taxon>Ecdysozoa</taxon>
        <taxon>Arthropoda</taxon>
        <taxon>Hexapoda</taxon>
        <taxon>Collembola</taxon>
        <taxon>Entomobryomorpha</taxon>
        <taxon>Entomobryoidea</taxon>
        <taxon>Orchesellidae</taxon>
        <taxon>Orchesellinae</taxon>
        <taxon>Orchesella</taxon>
    </lineage>
</organism>
<feature type="transmembrane region" description="Helical" evidence="1">
    <location>
        <begin position="198"/>
        <end position="231"/>
    </location>
</feature>
<evidence type="ECO:0000256" key="1">
    <source>
        <dbReference type="SAM" id="Phobius"/>
    </source>
</evidence>
<comment type="caution">
    <text evidence="2">The sequence shown here is derived from an EMBL/GenBank/DDBJ whole genome shotgun (WGS) entry which is preliminary data.</text>
</comment>
<proteinExistence type="predicted"/>
<keyword evidence="1" id="KW-1133">Transmembrane helix</keyword>
<keyword evidence="3" id="KW-1185">Reference proteome</keyword>
<keyword evidence="1" id="KW-0812">Transmembrane</keyword>
<evidence type="ECO:0008006" key="4">
    <source>
        <dbReference type="Google" id="ProtNLM"/>
    </source>
</evidence>